<dbReference type="AlphaFoldDB" id="A0A4C1UDB9"/>
<comment type="caution">
    <text evidence="1">The sequence shown here is derived from an EMBL/GenBank/DDBJ whole genome shotgun (WGS) entry which is preliminary data.</text>
</comment>
<sequence length="106" mass="12171">MEERFIREQKRSHILACRYAIDGCAKYVQPIYASRVVMHSERLPLRSSRSATRTAASVSIAYLPVPLRRECSLFDGRLKRPLRCYARTRLSYGRSLHSVRTGEAVA</sequence>
<gene>
    <name evidence="1" type="ORF">EVAR_20797_1</name>
</gene>
<organism evidence="1 2">
    <name type="scientific">Eumeta variegata</name>
    <name type="common">Bagworm moth</name>
    <name type="synonym">Eumeta japonica</name>
    <dbReference type="NCBI Taxonomy" id="151549"/>
    <lineage>
        <taxon>Eukaryota</taxon>
        <taxon>Metazoa</taxon>
        <taxon>Ecdysozoa</taxon>
        <taxon>Arthropoda</taxon>
        <taxon>Hexapoda</taxon>
        <taxon>Insecta</taxon>
        <taxon>Pterygota</taxon>
        <taxon>Neoptera</taxon>
        <taxon>Endopterygota</taxon>
        <taxon>Lepidoptera</taxon>
        <taxon>Glossata</taxon>
        <taxon>Ditrysia</taxon>
        <taxon>Tineoidea</taxon>
        <taxon>Psychidae</taxon>
        <taxon>Oiketicinae</taxon>
        <taxon>Eumeta</taxon>
    </lineage>
</organism>
<dbReference type="Proteomes" id="UP000299102">
    <property type="component" value="Unassembled WGS sequence"/>
</dbReference>
<protein>
    <submittedName>
        <fullName evidence="1">Uncharacterized protein</fullName>
    </submittedName>
</protein>
<accession>A0A4C1UDB9</accession>
<dbReference type="EMBL" id="BGZK01000162">
    <property type="protein sequence ID" value="GBP24473.1"/>
    <property type="molecule type" value="Genomic_DNA"/>
</dbReference>
<name>A0A4C1UDB9_EUMVA</name>
<proteinExistence type="predicted"/>
<keyword evidence="2" id="KW-1185">Reference proteome</keyword>
<evidence type="ECO:0000313" key="2">
    <source>
        <dbReference type="Proteomes" id="UP000299102"/>
    </source>
</evidence>
<evidence type="ECO:0000313" key="1">
    <source>
        <dbReference type="EMBL" id="GBP24473.1"/>
    </source>
</evidence>
<reference evidence="1 2" key="1">
    <citation type="journal article" date="2019" name="Commun. Biol.">
        <title>The bagworm genome reveals a unique fibroin gene that provides high tensile strength.</title>
        <authorList>
            <person name="Kono N."/>
            <person name="Nakamura H."/>
            <person name="Ohtoshi R."/>
            <person name="Tomita M."/>
            <person name="Numata K."/>
            <person name="Arakawa K."/>
        </authorList>
    </citation>
    <scope>NUCLEOTIDE SEQUENCE [LARGE SCALE GENOMIC DNA]</scope>
</reference>